<dbReference type="InterPro" id="IPR026893">
    <property type="entry name" value="Tyr/Ser_Pase_IphP-type"/>
</dbReference>
<evidence type="ECO:0000313" key="2">
    <source>
        <dbReference type="EMBL" id="MBT0993880.1"/>
    </source>
</evidence>
<protein>
    <submittedName>
        <fullName evidence="2">Tyrosine-protein phosphatase</fullName>
    </submittedName>
</protein>
<name>A0ABS5TXK6_9CELL</name>
<proteinExistence type="inferred from homology"/>
<dbReference type="PROSITE" id="PS00383">
    <property type="entry name" value="TYR_PHOSPHATASE_1"/>
    <property type="match status" value="1"/>
</dbReference>
<dbReference type="EMBL" id="JAHBOH010000001">
    <property type="protein sequence ID" value="MBT0993880.1"/>
    <property type="molecule type" value="Genomic_DNA"/>
</dbReference>
<evidence type="ECO:0000313" key="3">
    <source>
        <dbReference type="Proteomes" id="UP000722125"/>
    </source>
</evidence>
<organism evidence="2 3">
    <name type="scientific">Cellulomonas fulva</name>
    <dbReference type="NCBI Taxonomy" id="2835530"/>
    <lineage>
        <taxon>Bacteria</taxon>
        <taxon>Bacillati</taxon>
        <taxon>Actinomycetota</taxon>
        <taxon>Actinomycetes</taxon>
        <taxon>Micrococcales</taxon>
        <taxon>Cellulomonadaceae</taxon>
        <taxon>Cellulomonas</taxon>
    </lineage>
</organism>
<dbReference type="PANTHER" id="PTHR31126">
    <property type="entry name" value="TYROSINE-PROTEIN PHOSPHATASE"/>
    <property type="match status" value="1"/>
</dbReference>
<keyword evidence="3" id="KW-1185">Reference proteome</keyword>
<dbReference type="PANTHER" id="PTHR31126:SF1">
    <property type="entry name" value="TYROSINE SPECIFIC PROTEIN PHOSPHATASES DOMAIN-CONTAINING PROTEIN"/>
    <property type="match status" value="1"/>
</dbReference>
<dbReference type="InterPro" id="IPR029021">
    <property type="entry name" value="Prot-tyrosine_phosphatase-like"/>
</dbReference>
<dbReference type="SUPFAM" id="SSF52799">
    <property type="entry name" value="(Phosphotyrosine protein) phosphatases II"/>
    <property type="match status" value="1"/>
</dbReference>
<dbReference type="Gene3D" id="3.90.190.10">
    <property type="entry name" value="Protein tyrosine phosphatase superfamily"/>
    <property type="match status" value="1"/>
</dbReference>
<sequence>MTDGHVLVSDAVGNLRDVGGRPTSDGGTVARGVAYRSAELASPAVAEDPELARLAIRTVVDLRTASERGQRPDVVPPGARHVVLDVLADLPPQAAGQIPAILADPSAAARTLDGLDIAGAMVATYRELVVSTSARAAYAAFVRLVIDPDATPLLFHCTAGKDRTGWAATILLLAAGVDDDGVRAEFLGVNPAVRTTFAPLLHRLEAAGVDPGLLAPALEVRPEYLETALATVRDEHGSFDAYLTDGLGLSTLEVEALRHTMRA</sequence>
<comment type="caution">
    <text evidence="2">The sequence shown here is derived from an EMBL/GenBank/DDBJ whole genome shotgun (WGS) entry which is preliminary data.</text>
</comment>
<dbReference type="Pfam" id="PF13350">
    <property type="entry name" value="Y_phosphatase3"/>
    <property type="match status" value="1"/>
</dbReference>
<dbReference type="InterPro" id="IPR016130">
    <property type="entry name" value="Tyr_Pase_AS"/>
</dbReference>
<dbReference type="RefSeq" id="WP_214348169.1">
    <property type="nucleotide sequence ID" value="NZ_JAHBOH010000001.1"/>
</dbReference>
<accession>A0ABS5TXK6</accession>
<reference evidence="2 3" key="1">
    <citation type="submission" date="2021-05" db="EMBL/GenBank/DDBJ databases">
        <title>Description of Cellulomonas sp. DKR-3 sp. nov.</title>
        <authorList>
            <person name="Dahal R.H."/>
            <person name="Chaudhary D.K."/>
        </authorList>
    </citation>
    <scope>NUCLEOTIDE SEQUENCE [LARGE SCALE GENOMIC DNA]</scope>
    <source>
        <strain evidence="2 3">DKR-3</strain>
    </source>
</reference>
<dbReference type="Proteomes" id="UP000722125">
    <property type="component" value="Unassembled WGS sequence"/>
</dbReference>
<gene>
    <name evidence="2" type="ORF">KIN34_06215</name>
</gene>
<comment type="similarity">
    <text evidence="1">Belongs to the protein-tyrosine phosphatase family.</text>
</comment>
<evidence type="ECO:0000256" key="1">
    <source>
        <dbReference type="ARBA" id="ARBA00009580"/>
    </source>
</evidence>